<dbReference type="RefSeq" id="WP_338668796.1">
    <property type="nucleotide sequence ID" value="NZ_CP146609.1"/>
</dbReference>
<proteinExistence type="predicted"/>
<name>A0ABZ2IWL1_9BACT</name>
<dbReference type="Proteomes" id="UP001385389">
    <property type="component" value="Chromosome"/>
</dbReference>
<dbReference type="EMBL" id="CP146609">
    <property type="protein sequence ID" value="WWX23081.1"/>
    <property type="molecule type" value="Genomic_DNA"/>
</dbReference>
<evidence type="ECO:0000313" key="2">
    <source>
        <dbReference type="Proteomes" id="UP001385389"/>
    </source>
</evidence>
<protein>
    <submittedName>
        <fullName evidence="1">DUF2867 domain-containing protein</fullName>
    </submittedName>
</protein>
<dbReference type="Pfam" id="PF11066">
    <property type="entry name" value="DUF2867"/>
    <property type="match status" value="1"/>
</dbReference>
<reference evidence="1 2" key="1">
    <citation type="submission" date="2024-03" db="EMBL/GenBank/DDBJ databases">
        <title>Phenotype and Genome Characterization of a Sulfate-Reducing Bacterium Pseudodesulfovibrio sp. strain 5S69, isolated from Petroleum Reservoir in Tatarstan (Russia).</title>
        <authorList>
            <person name="Bidzhieva S.K."/>
            <person name="Kadnikov V."/>
            <person name="Tourova T.P."/>
            <person name="Samigullina S.R."/>
            <person name="Sokolova D.S."/>
            <person name="Poltaraus A.B."/>
            <person name="Avtukh A.N."/>
            <person name="Tereshina V.M."/>
            <person name="Mardanov A.V."/>
            <person name="Nazina T.N."/>
        </authorList>
    </citation>
    <scope>NUCLEOTIDE SEQUENCE [LARGE SCALE GENOMIC DNA]</scope>
    <source>
        <strain evidence="1 2">5S69</strain>
    </source>
</reference>
<dbReference type="InterPro" id="IPR021295">
    <property type="entry name" value="DUF2867"/>
</dbReference>
<sequence>MECDEIKCLPGMDGLLDGADHVDAHSMVGSGTVLDLASGILSYRPGWMTLLWRVRVWLLRALGQDGHAVPDRVRWTAETLPRSPGGQVGFFTVVRTDGETYWIVEGNEAHLEAALAVCGTPLPEGRSRFYAITVVRYHNLAGRVYFNIIRPFHHLVVHAAMRSVLGRAG</sequence>
<organism evidence="1 2">
    <name type="scientific">Pseudodesulfovibrio methanolicus</name>
    <dbReference type="NCBI Taxonomy" id="3126690"/>
    <lineage>
        <taxon>Bacteria</taxon>
        <taxon>Pseudomonadati</taxon>
        <taxon>Thermodesulfobacteriota</taxon>
        <taxon>Desulfovibrionia</taxon>
        <taxon>Desulfovibrionales</taxon>
        <taxon>Desulfovibrionaceae</taxon>
    </lineage>
</organism>
<gene>
    <name evidence="1" type="ORF">V8V93_02500</name>
</gene>
<accession>A0ABZ2IWL1</accession>
<keyword evidence="2" id="KW-1185">Reference proteome</keyword>
<evidence type="ECO:0000313" key="1">
    <source>
        <dbReference type="EMBL" id="WWX23081.1"/>
    </source>
</evidence>